<protein>
    <submittedName>
        <fullName evidence="2">Uncharacterized protein</fullName>
    </submittedName>
</protein>
<keyword evidence="3" id="KW-1185">Reference proteome</keyword>
<keyword evidence="1" id="KW-0732">Signal</keyword>
<evidence type="ECO:0000313" key="3">
    <source>
        <dbReference type="Proteomes" id="UP000663929"/>
    </source>
</evidence>
<dbReference type="RefSeq" id="WP_237379441.1">
    <property type="nucleotide sequence ID" value="NZ_CP071793.1"/>
</dbReference>
<feature type="chain" id="PRO_5035283555" evidence="1">
    <location>
        <begin position="23"/>
        <end position="309"/>
    </location>
</feature>
<proteinExistence type="predicted"/>
<feature type="signal peptide" evidence="1">
    <location>
        <begin position="1"/>
        <end position="22"/>
    </location>
</feature>
<accession>A0A8A4TLP8</accession>
<name>A0A8A4TLP8_SULCO</name>
<evidence type="ECO:0000256" key="1">
    <source>
        <dbReference type="SAM" id="SignalP"/>
    </source>
</evidence>
<dbReference type="EMBL" id="CP071793">
    <property type="protein sequence ID" value="QTD49811.1"/>
    <property type="molecule type" value="Genomic_DNA"/>
</dbReference>
<dbReference type="AlphaFoldDB" id="A0A8A4TLP8"/>
<dbReference type="KEGG" id="scor:J3U87_29865"/>
<sequence>MRPYSRWMLLASALAMSVPVVAATPTDVYYLAQSLKSSVAQAYQLPQPKSIDYLTHNIKPRNVFQKAMGTLSEFETLFPGSIEASVLDAANAKEARSISPDDVFELLGHLRDAMQAKGFYRTDAGPRSAKVPSDVFHRLQHLSARFRQLAAKRGVTVNWGTPERVFALNFREVYPILRQFVTGKRGTPEAFVFRAKGAPDVKPRHIFAFQSTLYHQIGKHYRKERNYDPIVFEDYTQMDRITPDDVYHISLIVIGEIKFLMGDHELAPEELRQFENWKRTKNKIGPGDVYHLLRHNFFMTVKAIQDSRL</sequence>
<gene>
    <name evidence="2" type="ORF">J3U87_29865</name>
</gene>
<evidence type="ECO:0000313" key="2">
    <source>
        <dbReference type="EMBL" id="QTD49811.1"/>
    </source>
</evidence>
<reference evidence="2" key="1">
    <citation type="submission" date="2021-03" db="EMBL/GenBank/DDBJ databases">
        <title>Acanthopleuribacteraceae sp. M133.</title>
        <authorList>
            <person name="Wang G."/>
        </authorList>
    </citation>
    <scope>NUCLEOTIDE SEQUENCE</scope>
    <source>
        <strain evidence="2">M133</strain>
    </source>
</reference>
<dbReference type="Proteomes" id="UP000663929">
    <property type="component" value="Chromosome"/>
</dbReference>
<organism evidence="2 3">
    <name type="scientific">Sulfidibacter corallicola</name>
    <dbReference type="NCBI Taxonomy" id="2818388"/>
    <lineage>
        <taxon>Bacteria</taxon>
        <taxon>Pseudomonadati</taxon>
        <taxon>Acidobacteriota</taxon>
        <taxon>Holophagae</taxon>
        <taxon>Acanthopleuribacterales</taxon>
        <taxon>Acanthopleuribacteraceae</taxon>
        <taxon>Sulfidibacter</taxon>
    </lineage>
</organism>